<feature type="region of interest" description="Disordered" evidence="1">
    <location>
        <begin position="48"/>
        <end position="72"/>
    </location>
</feature>
<organism evidence="2 3">
    <name type="scientific">Aspergillus tanneri</name>
    <dbReference type="NCBI Taxonomy" id="1220188"/>
    <lineage>
        <taxon>Eukaryota</taxon>
        <taxon>Fungi</taxon>
        <taxon>Dikarya</taxon>
        <taxon>Ascomycota</taxon>
        <taxon>Pezizomycotina</taxon>
        <taxon>Eurotiomycetes</taxon>
        <taxon>Eurotiomycetidae</taxon>
        <taxon>Eurotiales</taxon>
        <taxon>Aspergillaceae</taxon>
        <taxon>Aspergillus</taxon>
        <taxon>Aspergillus subgen. Circumdati</taxon>
    </lineage>
</organism>
<protein>
    <submittedName>
        <fullName evidence="2">Uncharacterized protein</fullName>
    </submittedName>
</protein>
<dbReference type="Proteomes" id="UP000308092">
    <property type="component" value="Unassembled WGS sequence"/>
</dbReference>
<dbReference type="AlphaFoldDB" id="A0A4S3JNS3"/>
<feature type="compositionally biased region" description="Basic and acidic residues" evidence="1">
    <location>
        <begin position="50"/>
        <end position="61"/>
    </location>
</feature>
<evidence type="ECO:0000256" key="1">
    <source>
        <dbReference type="SAM" id="MobiDB-lite"/>
    </source>
</evidence>
<sequence>MIDLTRIAKPVQTSGACKNPQTPKNLKSIKDAGVAKATKKSNKSLIKIENIPRQDSPKANDSRNYASSRTDQQDLSWQNLPDILYQIKPTKKTGPYLEPLLMRYLIHGHILQEIPVLSDNIVSDVKEFRVEAWMRLDSRSYLKDIIDRMHPDFNADGNSSILFGSAKMNMLAWDSNNKKSQETEVGLIEEMVNQGINP</sequence>
<feature type="compositionally biased region" description="Polar residues" evidence="1">
    <location>
        <begin position="62"/>
        <end position="72"/>
    </location>
</feature>
<reference evidence="2 3" key="1">
    <citation type="submission" date="2019-03" db="EMBL/GenBank/DDBJ databases">
        <title>The genome sequence of a newly discovered highly antifungal drug resistant Aspergillus species, Aspergillus tanneri NIH 1004.</title>
        <authorList>
            <person name="Mounaud S."/>
            <person name="Singh I."/>
            <person name="Joardar V."/>
            <person name="Pakala S."/>
            <person name="Pakala S."/>
            <person name="Venepally P."/>
            <person name="Hoover J."/>
            <person name="Nierman W."/>
            <person name="Chung J."/>
            <person name="Losada L."/>
        </authorList>
    </citation>
    <scope>NUCLEOTIDE SEQUENCE [LARGE SCALE GENOMIC DNA]</scope>
    <source>
        <strain evidence="2 3">NIH1004</strain>
    </source>
</reference>
<dbReference type="VEuPathDB" id="FungiDB:EYZ11_003231"/>
<gene>
    <name evidence="2" type="ORF">EYZ11_003231</name>
</gene>
<comment type="caution">
    <text evidence="2">The sequence shown here is derived from an EMBL/GenBank/DDBJ whole genome shotgun (WGS) entry which is preliminary data.</text>
</comment>
<proteinExistence type="predicted"/>
<accession>A0A4S3JNS3</accession>
<evidence type="ECO:0000313" key="2">
    <source>
        <dbReference type="EMBL" id="THC97283.1"/>
    </source>
</evidence>
<name>A0A4S3JNS3_9EURO</name>
<keyword evidence="3" id="KW-1185">Reference proteome</keyword>
<dbReference type="EMBL" id="SOSA01000080">
    <property type="protein sequence ID" value="THC97283.1"/>
    <property type="molecule type" value="Genomic_DNA"/>
</dbReference>
<evidence type="ECO:0000313" key="3">
    <source>
        <dbReference type="Proteomes" id="UP000308092"/>
    </source>
</evidence>